<feature type="non-terminal residue" evidence="1">
    <location>
        <position position="1"/>
    </location>
</feature>
<reference evidence="1" key="1">
    <citation type="journal article" date="2019" name="Sci. Rep.">
        <title>Draft genome of Tanacetum cinerariifolium, the natural source of mosquito coil.</title>
        <authorList>
            <person name="Yamashiro T."/>
            <person name="Shiraishi A."/>
            <person name="Satake H."/>
            <person name="Nakayama K."/>
        </authorList>
    </citation>
    <scope>NUCLEOTIDE SEQUENCE</scope>
</reference>
<feature type="non-terminal residue" evidence="1">
    <location>
        <position position="96"/>
    </location>
</feature>
<comment type="caution">
    <text evidence="1">The sequence shown here is derived from an EMBL/GenBank/DDBJ whole genome shotgun (WGS) entry which is preliminary data.</text>
</comment>
<protein>
    <submittedName>
        <fullName evidence="1">Uncharacterized protein</fullName>
    </submittedName>
</protein>
<sequence length="96" mass="10228">LLALPTPPLSPLTSLSPPFAGERLARLTNPFVHPSPLILPSSGCLTQTQALRITSTQALTDAVIAALPSSSVNRRDEILESERPPRKRSCLFAIGS</sequence>
<proteinExistence type="predicted"/>
<dbReference type="EMBL" id="BKCJ011811840">
    <property type="protein sequence ID" value="GFD54922.1"/>
    <property type="molecule type" value="Genomic_DNA"/>
</dbReference>
<name>A0A699X4D0_TANCI</name>
<organism evidence="1">
    <name type="scientific">Tanacetum cinerariifolium</name>
    <name type="common">Dalmatian daisy</name>
    <name type="synonym">Chrysanthemum cinerariifolium</name>
    <dbReference type="NCBI Taxonomy" id="118510"/>
    <lineage>
        <taxon>Eukaryota</taxon>
        <taxon>Viridiplantae</taxon>
        <taxon>Streptophyta</taxon>
        <taxon>Embryophyta</taxon>
        <taxon>Tracheophyta</taxon>
        <taxon>Spermatophyta</taxon>
        <taxon>Magnoliopsida</taxon>
        <taxon>eudicotyledons</taxon>
        <taxon>Gunneridae</taxon>
        <taxon>Pentapetalae</taxon>
        <taxon>asterids</taxon>
        <taxon>campanulids</taxon>
        <taxon>Asterales</taxon>
        <taxon>Asteraceae</taxon>
        <taxon>Asteroideae</taxon>
        <taxon>Anthemideae</taxon>
        <taxon>Anthemidinae</taxon>
        <taxon>Tanacetum</taxon>
    </lineage>
</organism>
<dbReference type="AlphaFoldDB" id="A0A699X4D0"/>
<evidence type="ECO:0000313" key="1">
    <source>
        <dbReference type="EMBL" id="GFD54922.1"/>
    </source>
</evidence>
<accession>A0A699X4D0</accession>
<gene>
    <name evidence="1" type="ORF">Tci_926891</name>
</gene>